<dbReference type="Gene3D" id="2.60.120.200">
    <property type="match status" value="1"/>
</dbReference>
<gene>
    <name evidence="1" type="ORF">NJB1907Z4_C10550</name>
</gene>
<evidence type="ECO:0000313" key="1">
    <source>
        <dbReference type="EMBL" id="BDN80840.1"/>
    </source>
</evidence>
<sequence length="169" mass="18001">MNVRRRSFTIAAAVTIDTPEAEGVLFAQGGVAGGHSLFLKDGRLHYVYNWLGERIQTISAPEPVATGTHVLTAEFRKTADDPDTFSALGTLTLYIDTEAVGDAQIATQPGTFSLTGDGLCVGRDSGSAVADYPAPFPFVGGTIDRVIVDVSGDHYVDHEKQVLAYIARD</sequence>
<protein>
    <recommendedName>
        <fullName evidence="3">Arylsulfatase</fullName>
    </recommendedName>
</protein>
<dbReference type="AlphaFoldDB" id="A0A9N7QLG3"/>
<dbReference type="EMBL" id="AP026367">
    <property type="protein sequence ID" value="BDN80840.1"/>
    <property type="molecule type" value="Genomic_DNA"/>
</dbReference>
<organism evidence="1 2">
    <name type="scientific">Mycobacterium pseudoshottsii</name>
    <dbReference type="NCBI Taxonomy" id="265949"/>
    <lineage>
        <taxon>Bacteria</taxon>
        <taxon>Bacillati</taxon>
        <taxon>Actinomycetota</taxon>
        <taxon>Actinomycetes</taxon>
        <taxon>Mycobacteriales</taxon>
        <taxon>Mycobacteriaceae</taxon>
        <taxon>Mycobacterium</taxon>
        <taxon>Mycobacterium ulcerans group</taxon>
    </lineage>
</organism>
<evidence type="ECO:0008006" key="3">
    <source>
        <dbReference type="Google" id="ProtNLM"/>
    </source>
</evidence>
<proteinExistence type="predicted"/>
<reference evidence="1" key="1">
    <citation type="submission" date="2022-06" db="EMBL/GenBank/DDBJ databases">
        <title>Complete genome sequence of Mycobacterium pseudoshottsii NJB1907-Z4.</title>
        <authorList>
            <person name="Komine T."/>
            <person name="Fukano H."/>
            <person name="Wada S."/>
        </authorList>
    </citation>
    <scope>NUCLEOTIDE SEQUENCE</scope>
    <source>
        <strain evidence="1">NJB1907-Z4</strain>
    </source>
</reference>
<dbReference type="InterPro" id="IPR013320">
    <property type="entry name" value="ConA-like_dom_sf"/>
</dbReference>
<dbReference type="Proteomes" id="UP001058626">
    <property type="component" value="Chromosome"/>
</dbReference>
<dbReference type="SUPFAM" id="SSF49899">
    <property type="entry name" value="Concanavalin A-like lectins/glucanases"/>
    <property type="match status" value="1"/>
</dbReference>
<keyword evidence="2" id="KW-1185">Reference proteome</keyword>
<accession>A0A9N7QLG3</accession>
<evidence type="ECO:0000313" key="2">
    <source>
        <dbReference type="Proteomes" id="UP001058626"/>
    </source>
</evidence>
<name>A0A9N7QLG3_9MYCO</name>